<feature type="domain" description="Methylated-DNA-[protein]-cysteine S-methyltransferase DNA binding" evidence="3">
    <location>
        <begin position="9"/>
        <end position="98"/>
    </location>
</feature>
<organism evidence="4 5">
    <name type="scientific">Claviceps arundinis</name>
    <dbReference type="NCBI Taxonomy" id="1623583"/>
    <lineage>
        <taxon>Eukaryota</taxon>
        <taxon>Fungi</taxon>
        <taxon>Dikarya</taxon>
        <taxon>Ascomycota</taxon>
        <taxon>Pezizomycotina</taxon>
        <taxon>Sordariomycetes</taxon>
        <taxon>Hypocreomycetidae</taxon>
        <taxon>Hypocreales</taxon>
        <taxon>Clavicipitaceae</taxon>
        <taxon>Claviceps</taxon>
    </lineage>
</organism>
<evidence type="ECO:0000256" key="1">
    <source>
        <dbReference type="ARBA" id="ARBA00022763"/>
    </source>
</evidence>
<feature type="compositionally biased region" description="Acidic residues" evidence="2">
    <location>
        <begin position="139"/>
        <end position="152"/>
    </location>
</feature>
<evidence type="ECO:0000313" key="5">
    <source>
        <dbReference type="Proteomes" id="UP000742024"/>
    </source>
</evidence>
<dbReference type="PANTHER" id="PTHR42942:SF1">
    <property type="entry name" value="ALKYLTRANSFERASE-LIKE PROTEIN 1"/>
    <property type="match status" value="1"/>
</dbReference>
<protein>
    <recommendedName>
        <fullName evidence="3">Methylated-DNA-[protein]-cysteine S-methyltransferase DNA binding domain-containing protein</fullName>
    </recommendedName>
</protein>
<evidence type="ECO:0000256" key="2">
    <source>
        <dbReference type="SAM" id="MobiDB-lite"/>
    </source>
</evidence>
<dbReference type="Proteomes" id="UP000742024">
    <property type="component" value="Unassembled WGS sequence"/>
</dbReference>
<accession>A0ABQ7P673</accession>
<dbReference type="EMBL" id="SRPR01000279">
    <property type="protein sequence ID" value="KAG5955099.1"/>
    <property type="molecule type" value="Genomic_DNA"/>
</dbReference>
<dbReference type="InterPro" id="IPR036388">
    <property type="entry name" value="WH-like_DNA-bd_sf"/>
</dbReference>
<reference evidence="4 5" key="1">
    <citation type="journal article" date="2020" name="bioRxiv">
        <title>Whole genome comparisons of ergot fungi reveals the divergence and evolution of species within the genus Claviceps are the result of varying mechanisms driving genome evolution and host range expansion.</title>
        <authorList>
            <person name="Wyka S.A."/>
            <person name="Mondo S.J."/>
            <person name="Liu M."/>
            <person name="Dettman J."/>
            <person name="Nalam V."/>
            <person name="Broders K.D."/>
        </authorList>
    </citation>
    <scope>NUCLEOTIDE SEQUENCE [LARGE SCALE GENOMIC DNA]</scope>
    <source>
        <strain evidence="4 5">LM583</strain>
    </source>
</reference>
<name>A0ABQ7P673_9HYPO</name>
<keyword evidence="1" id="KW-0227">DNA damage</keyword>
<sequence>MAPSDEAIAFYHAVYSAVQEIPPGKVTSYGHIASLIGTPQRPRQVGLCLKYLSRQPLPAFHQDNVPWQRVVNAKGGISPRSQPQGVLDQVAALRAEGVEVTRSALGELVVDFGVYGWFPGMLPSEAQEGESVGVGVGEAEAEGVDEGEDVAA</sequence>
<comment type="caution">
    <text evidence="4">The sequence shown here is derived from an EMBL/GenBank/DDBJ whole genome shotgun (WGS) entry which is preliminary data.</text>
</comment>
<evidence type="ECO:0000313" key="4">
    <source>
        <dbReference type="EMBL" id="KAG5955099.1"/>
    </source>
</evidence>
<gene>
    <name evidence="4" type="ORF">E4U57_003717</name>
</gene>
<dbReference type="InterPro" id="IPR052520">
    <property type="entry name" value="ATL_DNA_repair"/>
</dbReference>
<dbReference type="SUPFAM" id="SSF46767">
    <property type="entry name" value="Methylated DNA-protein cysteine methyltransferase, C-terminal domain"/>
    <property type="match status" value="1"/>
</dbReference>
<feature type="region of interest" description="Disordered" evidence="2">
    <location>
        <begin position="129"/>
        <end position="152"/>
    </location>
</feature>
<proteinExistence type="predicted"/>
<dbReference type="PANTHER" id="PTHR42942">
    <property type="entry name" value="6-O-METHYLGUANINE DNA METHYLTRANSFERASE"/>
    <property type="match status" value="1"/>
</dbReference>
<dbReference type="CDD" id="cd06445">
    <property type="entry name" value="ATase"/>
    <property type="match status" value="1"/>
</dbReference>
<dbReference type="Gene3D" id="1.10.10.10">
    <property type="entry name" value="Winged helix-like DNA-binding domain superfamily/Winged helix DNA-binding domain"/>
    <property type="match status" value="1"/>
</dbReference>
<evidence type="ECO:0000259" key="3">
    <source>
        <dbReference type="Pfam" id="PF01035"/>
    </source>
</evidence>
<dbReference type="Pfam" id="PF01035">
    <property type="entry name" value="DNA_binding_1"/>
    <property type="match status" value="1"/>
</dbReference>
<keyword evidence="5" id="KW-1185">Reference proteome</keyword>
<dbReference type="InterPro" id="IPR014048">
    <property type="entry name" value="MethylDNA_cys_MeTrfase_DNA-bd"/>
</dbReference>
<dbReference type="InterPro" id="IPR036217">
    <property type="entry name" value="MethylDNA_cys_MeTrfase_DNAb"/>
</dbReference>